<protein>
    <submittedName>
        <fullName evidence="2">Uncharacterized protein</fullName>
    </submittedName>
</protein>
<keyword evidence="3" id="KW-1185">Reference proteome</keyword>
<evidence type="ECO:0000256" key="1">
    <source>
        <dbReference type="SAM" id="MobiDB-lite"/>
    </source>
</evidence>
<gene>
    <name evidence="2" type="ORF">SAMN04488557_0326</name>
</gene>
<dbReference type="EMBL" id="FPCH01000001">
    <property type="protein sequence ID" value="SFV26101.1"/>
    <property type="molecule type" value="Genomic_DNA"/>
</dbReference>
<dbReference type="Proteomes" id="UP000199423">
    <property type="component" value="Unassembled WGS sequence"/>
</dbReference>
<accession>A0A1I7MUM7</accession>
<reference evidence="3" key="1">
    <citation type="submission" date="2016-10" db="EMBL/GenBank/DDBJ databases">
        <authorList>
            <person name="Varghese N."/>
            <person name="Submissions S."/>
        </authorList>
    </citation>
    <scope>NUCLEOTIDE SEQUENCE [LARGE SCALE GENOMIC DNA]</scope>
    <source>
        <strain evidence="3">DSM 1565</strain>
    </source>
</reference>
<proteinExistence type="predicted"/>
<dbReference type="AlphaFoldDB" id="A0A1I7MUM7"/>
<organism evidence="2 3">
    <name type="scientific">Hyphomicrobium facile</name>
    <dbReference type="NCBI Taxonomy" id="51670"/>
    <lineage>
        <taxon>Bacteria</taxon>
        <taxon>Pseudomonadati</taxon>
        <taxon>Pseudomonadota</taxon>
        <taxon>Alphaproteobacteria</taxon>
        <taxon>Hyphomicrobiales</taxon>
        <taxon>Hyphomicrobiaceae</taxon>
        <taxon>Hyphomicrobium</taxon>
    </lineage>
</organism>
<feature type="compositionally biased region" description="Low complexity" evidence="1">
    <location>
        <begin position="38"/>
        <end position="49"/>
    </location>
</feature>
<sequence length="99" mass="11179">MKLALAVIALTDHAVSPPRKDRRPQLDRGCRRMRTMARTSRVPTRSPRSGWKNEKAQGISGGTGSVRRGVTLFWPFEGSEKAIKIFSTPVTFFFDRTIM</sequence>
<evidence type="ECO:0000313" key="3">
    <source>
        <dbReference type="Proteomes" id="UP000199423"/>
    </source>
</evidence>
<feature type="region of interest" description="Disordered" evidence="1">
    <location>
        <begin position="14"/>
        <end position="62"/>
    </location>
</feature>
<evidence type="ECO:0000313" key="2">
    <source>
        <dbReference type="EMBL" id="SFV26101.1"/>
    </source>
</evidence>
<name>A0A1I7MUM7_9HYPH</name>